<accession>A0ABU9GCF1</accession>
<evidence type="ECO:0000313" key="3">
    <source>
        <dbReference type="Proteomes" id="UP001378242"/>
    </source>
</evidence>
<dbReference type="EMBL" id="JBAKAP010000004">
    <property type="protein sequence ID" value="MEL0616161.1"/>
    <property type="molecule type" value="Genomic_DNA"/>
</dbReference>
<dbReference type="Proteomes" id="UP001378242">
    <property type="component" value="Unassembled WGS sequence"/>
</dbReference>
<organism evidence="2 3">
    <name type="scientific">Cobetia marina</name>
    <name type="common">Deleya marina</name>
    <dbReference type="NCBI Taxonomy" id="28258"/>
    <lineage>
        <taxon>Bacteria</taxon>
        <taxon>Pseudomonadati</taxon>
        <taxon>Pseudomonadota</taxon>
        <taxon>Gammaproteobacteria</taxon>
        <taxon>Oceanospirillales</taxon>
        <taxon>Halomonadaceae</taxon>
        <taxon>Cobetia</taxon>
    </lineage>
</organism>
<keyword evidence="1" id="KW-1133">Transmembrane helix</keyword>
<proteinExistence type="predicted"/>
<keyword evidence="3" id="KW-1185">Reference proteome</keyword>
<evidence type="ECO:0000313" key="2">
    <source>
        <dbReference type="EMBL" id="MEL0616161.1"/>
    </source>
</evidence>
<gene>
    <name evidence="2" type="ORF">V6243_04900</name>
</gene>
<protein>
    <submittedName>
        <fullName evidence="2">Uncharacterized protein</fullName>
    </submittedName>
</protein>
<feature type="transmembrane region" description="Helical" evidence="1">
    <location>
        <begin position="37"/>
        <end position="57"/>
    </location>
</feature>
<dbReference type="RefSeq" id="WP_077372605.1">
    <property type="nucleotide sequence ID" value="NZ_FPLA01000002.1"/>
</dbReference>
<comment type="caution">
    <text evidence="2">The sequence shown here is derived from an EMBL/GenBank/DDBJ whole genome shotgun (WGS) entry which is preliminary data.</text>
</comment>
<reference evidence="2 3" key="1">
    <citation type="submission" date="2024-02" db="EMBL/GenBank/DDBJ databases">
        <title>Bacteria isolated from the canopy kelp, Nereocystis luetkeana.</title>
        <authorList>
            <person name="Pfister C.A."/>
            <person name="Younker I.T."/>
            <person name="Light S.H."/>
        </authorList>
    </citation>
    <scope>NUCLEOTIDE SEQUENCE [LARGE SCALE GENOMIC DNA]</scope>
    <source>
        <strain evidence="2 3">TI.5.07</strain>
    </source>
</reference>
<evidence type="ECO:0000256" key="1">
    <source>
        <dbReference type="SAM" id="Phobius"/>
    </source>
</evidence>
<name>A0ABU9GCF1_COBMA</name>
<keyword evidence="1" id="KW-0812">Transmembrane</keyword>
<keyword evidence="1" id="KW-0472">Membrane</keyword>
<sequence>MTPHSGSSDVSADLSAASGGRADARYGVPTRLSRRRLWLLLATAAVLAFELCMLWLARTPQVDDHYRRYFIEHATTCYRPMGEVPVLALGERYPVRKGEPLGNCGVLWEGFYSPKEDRPVSARQAQVGLRLKVTPGLRQPVVVALALSRYPDDAEPRPVEVWGEGELLARWPVGGRQASHEVEVPERLIQPDGSLHLTLKGPPPIAPRDVGIDGNKFPVGLRLDSVMLRSTLGLTPPDSAP</sequence>